<dbReference type="SMART" id="SM00028">
    <property type="entry name" value="TPR"/>
    <property type="match status" value="2"/>
</dbReference>
<dbReference type="InterPro" id="IPR019734">
    <property type="entry name" value="TPR_rpt"/>
</dbReference>
<dbReference type="OrthoDB" id="5290562at2"/>
<dbReference type="AlphaFoldDB" id="A0A1N6EVJ0"/>
<keyword evidence="1" id="KW-0802">TPR repeat</keyword>
<gene>
    <name evidence="2" type="ORF">SAMN02745161_0940</name>
</gene>
<evidence type="ECO:0000313" key="3">
    <source>
        <dbReference type="Proteomes" id="UP000184694"/>
    </source>
</evidence>
<sequence>MDRSVLLLLVIVSILVSGCMQSEIEDELSRARKAFINKEYTEAERFYQRYLRDNDSGIERWNVWNRLVEVAGTVRGNKNRAIELLDAMLLEYSGEPDRYRQVLVKKGNMLIEGGLWSEAITVWSQLLSAPAVKIEEEATAYANLGKAYLMRGEYGLAVDAFKDCRELEYNNSGHKQLCIYELAQAYAFLGNHVEAEKNLNNLLQYEAVEVTLMARAKLLLADIYEQQEQPQKAIALLQDIRETYPNPRVVEFRLKSLQK</sequence>
<keyword evidence="3" id="KW-1185">Reference proteome</keyword>
<protein>
    <submittedName>
        <fullName evidence="2">Putative negative regulator of RcsB-dependent stress response</fullName>
    </submittedName>
</protein>
<proteinExistence type="predicted"/>
<dbReference type="EMBL" id="FSRG01000004">
    <property type="protein sequence ID" value="SIN87089.1"/>
    <property type="molecule type" value="Genomic_DNA"/>
</dbReference>
<dbReference type="STRING" id="1121457.SAMN02745161_0940"/>
<dbReference type="Proteomes" id="UP000184694">
    <property type="component" value="Unassembled WGS sequence"/>
</dbReference>
<dbReference type="PROSITE" id="PS50005">
    <property type="entry name" value="TPR"/>
    <property type="match status" value="1"/>
</dbReference>
<dbReference type="PROSITE" id="PS51257">
    <property type="entry name" value="PROKAR_LIPOPROTEIN"/>
    <property type="match status" value="1"/>
</dbReference>
<organism evidence="2 3">
    <name type="scientific">Halodesulfovibrio marinisediminis DSM 17456</name>
    <dbReference type="NCBI Taxonomy" id="1121457"/>
    <lineage>
        <taxon>Bacteria</taxon>
        <taxon>Pseudomonadati</taxon>
        <taxon>Thermodesulfobacteriota</taxon>
        <taxon>Desulfovibrionia</taxon>
        <taxon>Desulfovibrionales</taxon>
        <taxon>Desulfovibrionaceae</taxon>
        <taxon>Halodesulfovibrio</taxon>
    </lineage>
</organism>
<dbReference type="RefSeq" id="WP_074215809.1">
    <property type="nucleotide sequence ID" value="NZ_FSRG01000004.1"/>
</dbReference>
<accession>A0A1N6EVJ0</accession>
<dbReference type="Gene3D" id="1.25.40.10">
    <property type="entry name" value="Tetratricopeptide repeat domain"/>
    <property type="match status" value="1"/>
</dbReference>
<evidence type="ECO:0000313" key="2">
    <source>
        <dbReference type="EMBL" id="SIN87089.1"/>
    </source>
</evidence>
<name>A0A1N6EVJ0_9BACT</name>
<dbReference type="SUPFAM" id="SSF48452">
    <property type="entry name" value="TPR-like"/>
    <property type="match status" value="1"/>
</dbReference>
<dbReference type="InterPro" id="IPR011990">
    <property type="entry name" value="TPR-like_helical_dom_sf"/>
</dbReference>
<evidence type="ECO:0000256" key="1">
    <source>
        <dbReference type="PROSITE-ProRule" id="PRU00339"/>
    </source>
</evidence>
<dbReference type="Pfam" id="PF13432">
    <property type="entry name" value="TPR_16"/>
    <property type="match status" value="2"/>
</dbReference>
<feature type="repeat" description="TPR" evidence="1">
    <location>
        <begin position="138"/>
        <end position="171"/>
    </location>
</feature>
<reference evidence="3" key="1">
    <citation type="submission" date="2016-11" db="EMBL/GenBank/DDBJ databases">
        <authorList>
            <person name="Varghese N."/>
            <person name="Submissions S."/>
        </authorList>
    </citation>
    <scope>NUCLEOTIDE SEQUENCE [LARGE SCALE GENOMIC DNA]</scope>
    <source>
        <strain evidence="3">DSM 17456</strain>
    </source>
</reference>